<gene>
    <name evidence="2" type="ORF">ACFO1S_24810</name>
</gene>
<name>A0ABV8SHZ9_9BACL</name>
<keyword evidence="3" id="KW-1185">Reference proteome</keyword>
<dbReference type="RefSeq" id="WP_204602583.1">
    <property type="nucleotide sequence ID" value="NZ_JBHSED010000065.1"/>
</dbReference>
<evidence type="ECO:0000256" key="1">
    <source>
        <dbReference type="SAM" id="MobiDB-lite"/>
    </source>
</evidence>
<dbReference type="InterPro" id="IPR024307">
    <property type="entry name" value="YmaF"/>
</dbReference>
<dbReference type="Proteomes" id="UP001595755">
    <property type="component" value="Unassembled WGS sequence"/>
</dbReference>
<comment type="caution">
    <text evidence="2">The sequence shown here is derived from an EMBL/GenBank/DDBJ whole genome shotgun (WGS) entry which is preliminary data.</text>
</comment>
<evidence type="ECO:0000313" key="3">
    <source>
        <dbReference type="Proteomes" id="UP001595755"/>
    </source>
</evidence>
<protein>
    <submittedName>
        <fullName evidence="2">YmaF family protein</fullName>
    </submittedName>
</protein>
<dbReference type="Pfam" id="PF12788">
    <property type="entry name" value="YmaF"/>
    <property type="match status" value="1"/>
</dbReference>
<proteinExistence type="predicted"/>
<organism evidence="2 3">
    <name type="scientific">Cohnella boryungensis</name>
    <dbReference type="NCBI Taxonomy" id="768479"/>
    <lineage>
        <taxon>Bacteria</taxon>
        <taxon>Bacillati</taxon>
        <taxon>Bacillota</taxon>
        <taxon>Bacilli</taxon>
        <taxon>Bacillales</taxon>
        <taxon>Paenibacillaceae</taxon>
        <taxon>Cohnella</taxon>
    </lineage>
</organism>
<feature type="region of interest" description="Disordered" evidence="1">
    <location>
        <begin position="123"/>
        <end position="143"/>
    </location>
</feature>
<accession>A0ABV8SHZ9</accession>
<dbReference type="EMBL" id="JBHSED010000065">
    <property type="protein sequence ID" value="MFC4306645.1"/>
    <property type="molecule type" value="Genomic_DNA"/>
</dbReference>
<reference evidence="3" key="1">
    <citation type="journal article" date="2019" name="Int. J. Syst. Evol. Microbiol.">
        <title>The Global Catalogue of Microorganisms (GCM) 10K type strain sequencing project: providing services to taxonomists for standard genome sequencing and annotation.</title>
        <authorList>
            <consortium name="The Broad Institute Genomics Platform"/>
            <consortium name="The Broad Institute Genome Sequencing Center for Infectious Disease"/>
            <person name="Wu L."/>
            <person name="Ma J."/>
        </authorList>
    </citation>
    <scope>NUCLEOTIDE SEQUENCE [LARGE SCALE GENOMIC DNA]</scope>
    <source>
        <strain evidence="3">CGMCC 4.1641</strain>
    </source>
</reference>
<sequence length="143" mass="15190">MKSQPTRKGAGCLLAEIAVSGFIVHSGDSDSDHSHKLYITSWDGDPVHVHGFSGDTSYNDGHSHPYAGWTEPAPTGVPHVHRYFTNTAVVNGHSHVIRGVTGPAVALMGGGHYHHFEGVTTISGSHPHTHSYRGSTGNEVSSM</sequence>
<evidence type="ECO:0000313" key="2">
    <source>
        <dbReference type="EMBL" id="MFC4306645.1"/>
    </source>
</evidence>